<dbReference type="RefSeq" id="WP_124341590.1">
    <property type="nucleotide sequence ID" value="NZ_BHYL01000047.1"/>
</dbReference>
<reference evidence="1 2" key="1">
    <citation type="submission" date="2018-11" db="EMBL/GenBank/DDBJ databases">
        <title>Draft genome sequence of Cellulomonas takizawaensis strain TKZ-21.</title>
        <authorList>
            <person name="Yamamura H."/>
            <person name="Hayashi T."/>
            <person name="Hamada M."/>
            <person name="Serisawa Y."/>
            <person name="Matsuyama K."/>
            <person name="Nakagawa Y."/>
            <person name="Otoguro M."/>
            <person name="Yanagida F."/>
            <person name="Hayakawa M."/>
        </authorList>
    </citation>
    <scope>NUCLEOTIDE SEQUENCE [LARGE SCALE GENOMIC DNA]</scope>
    <source>
        <strain evidence="1 2">TKZ-21</strain>
    </source>
</reference>
<organism evidence="1 2">
    <name type="scientific">Cellulomonas algicola</name>
    <dbReference type="NCBI Taxonomy" id="2071633"/>
    <lineage>
        <taxon>Bacteria</taxon>
        <taxon>Bacillati</taxon>
        <taxon>Actinomycetota</taxon>
        <taxon>Actinomycetes</taxon>
        <taxon>Micrococcales</taxon>
        <taxon>Cellulomonadaceae</taxon>
        <taxon>Cellulomonas</taxon>
    </lineage>
</organism>
<dbReference type="AlphaFoldDB" id="A0A401UWR4"/>
<dbReference type="OrthoDB" id="4829947at2"/>
<dbReference type="EMBL" id="BHYL01000047">
    <property type="protein sequence ID" value="GCD19044.1"/>
    <property type="molecule type" value="Genomic_DNA"/>
</dbReference>
<protein>
    <submittedName>
        <fullName evidence="1">Uncharacterized protein</fullName>
    </submittedName>
</protein>
<accession>A0A401UWR4</accession>
<sequence length="62" mass="6651">MWAFLMRRVRTVLIAAVVVPVVSGVAGKIASRVEHAQGGPTLVSRGLRLVESTGRRARRALA</sequence>
<proteinExistence type="predicted"/>
<dbReference type="Proteomes" id="UP000288246">
    <property type="component" value="Unassembled WGS sequence"/>
</dbReference>
<evidence type="ECO:0000313" key="2">
    <source>
        <dbReference type="Proteomes" id="UP000288246"/>
    </source>
</evidence>
<name>A0A401UWR4_9CELL</name>
<comment type="caution">
    <text evidence="1">The sequence shown here is derived from an EMBL/GenBank/DDBJ whole genome shotgun (WGS) entry which is preliminary data.</text>
</comment>
<gene>
    <name evidence="1" type="ORF">CTKZ_06060</name>
</gene>
<keyword evidence="2" id="KW-1185">Reference proteome</keyword>
<evidence type="ECO:0000313" key="1">
    <source>
        <dbReference type="EMBL" id="GCD19044.1"/>
    </source>
</evidence>